<sequence length="65" mass="7326">MVFGSFRQDRYYPDLFSPGRGADMVEPGLYDKEDLTAAEPLLYEFDAVAWAIGYVLITPYNAEAV</sequence>
<dbReference type="KEGG" id="vg:80019006"/>
<dbReference type="Proteomes" id="UP000693692">
    <property type="component" value="Segment"/>
</dbReference>
<organism evidence="1 2">
    <name type="scientific">Microbacterium phage Footloose</name>
    <dbReference type="NCBI Taxonomy" id="2836048"/>
    <lineage>
        <taxon>Viruses</taxon>
        <taxon>Duplodnaviria</taxon>
        <taxon>Heunggongvirae</taxon>
        <taxon>Uroviricota</taxon>
        <taxon>Caudoviricetes</taxon>
        <taxon>Footloosevirus</taxon>
        <taxon>Footloosevirus footloose</taxon>
    </lineage>
</organism>
<keyword evidence="2" id="KW-1185">Reference proteome</keyword>
<dbReference type="EMBL" id="MZ150789">
    <property type="protein sequence ID" value="QWY84600.1"/>
    <property type="molecule type" value="Genomic_DNA"/>
</dbReference>
<reference evidence="1" key="1">
    <citation type="submission" date="2021-05" db="EMBL/GenBank/DDBJ databases">
        <authorList>
            <person name="Brink J."/>
            <person name="Busse A.L."/>
            <person name="Crowley H.J."/>
            <person name="Hall C.J."/>
            <person name="Hetherington P."/>
            <person name="Hovde T.M."/>
            <person name="Johnson J.A."/>
            <person name="Karch K.E."/>
            <person name="Krueger C.J."/>
            <person name="Lundberg T.J."/>
            <person name="Madla Sanchez I."/>
            <person name="Mathiesen C."/>
            <person name="Moore L.J."/>
            <person name="Nordberg R.J."/>
            <person name="Petersen I.M."/>
            <person name="Piton K.L."/>
            <person name="Rozycki S.T."/>
            <person name="Rutten E."/>
            <person name="Samuelson I.O."/>
            <person name="Sarkilahti S.K."/>
            <person name="Schubert K.A."/>
            <person name="Stamness T.F."/>
            <person name="Tinman A.J."/>
            <person name="Tutterrow P.B."/>
            <person name="Wanzek N.C."/>
            <person name="Wheeler C.D."/>
            <person name="Spring A.M."/>
            <person name="Klyczek K."/>
            <person name="Garlena R.A."/>
            <person name="Russell D.A."/>
            <person name="Pope W.H."/>
            <person name="Jacobs-Sera D."/>
            <person name="Hatfull G.F."/>
        </authorList>
    </citation>
    <scope>NUCLEOTIDE SEQUENCE</scope>
</reference>
<dbReference type="RefSeq" id="YP_010754415.1">
    <property type="nucleotide sequence ID" value="NC_073460.1"/>
</dbReference>
<gene>
    <name evidence="1" type="primary">18</name>
    <name evidence="1" type="ORF">SEA_FOOTLOOSE_18</name>
</gene>
<evidence type="ECO:0000313" key="2">
    <source>
        <dbReference type="Proteomes" id="UP000693692"/>
    </source>
</evidence>
<dbReference type="GeneID" id="80019006"/>
<accession>A0A8F3ECP3</accession>
<proteinExistence type="predicted"/>
<protein>
    <submittedName>
        <fullName evidence="1">Uncharacterized protein</fullName>
    </submittedName>
</protein>
<name>A0A8F3ECP3_9CAUD</name>
<evidence type="ECO:0000313" key="1">
    <source>
        <dbReference type="EMBL" id="QWY84600.1"/>
    </source>
</evidence>